<dbReference type="SUPFAM" id="SSF49329">
    <property type="entry name" value="Cu,Zn superoxide dismutase-like"/>
    <property type="match status" value="1"/>
</dbReference>
<feature type="domain" description="Superoxide dismutase copper/zinc binding" evidence="1">
    <location>
        <begin position="11"/>
        <end position="133"/>
    </location>
</feature>
<evidence type="ECO:0000313" key="3">
    <source>
        <dbReference type="EMBL" id="CAB4185154.1"/>
    </source>
</evidence>
<evidence type="ECO:0000313" key="4">
    <source>
        <dbReference type="EMBL" id="CAB4193664.1"/>
    </source>
</evidence>
<dbReference type="Pfam" id="PF00080">
    <property type="entry name" value="Sod_Cu"/>
    <property type="match status" value="1"/>
</dbReference>
<sequence length="134" mass="14017">MIAHIIGTNIHGSVAVEQLTIGISFTGRITGLNPNSKHAMHVHEGTSCSGEHMEGACAHFNPTNQQHPYHAGDLPNLVTDASGTATFTFHTTNMSLEGPNSCAGRAIVIHANADDYKTDPSGNSGARIACGIIQ</sequence>
<dbReference type="PROSITE" id="PS00332">
    <property type="entry name" value="SOD_CU_ZN_2"/>
    <property type="match status" value="1"/>
</dbReference>
<dbReference type="EMBL" id="LR797079">
    <property type="protein sequence ID" value="CAB4185154.1"/>
    <property type="molecule type" value="Genomic_DNA"/>
</dbReference>
<accession>A0A6J5SND8</accession>
<dbReference type="EMBL" id="LR797194">
    <property type="protein sequence ID" value="CAB4193664.1"/>
    <property type="molecule type" value="Genomic_DNA"/>
</dbReference>
<dbReference type="InterPro" id="IPR018152">
    <property type="entry name" value="SOD_Cu/Zn_BS"/>
</dbReference>
<proteinExistence type="predicted"/>
<protein>
    <submittedName>
        <fullName evidence="5">SodC Cu/Zn superoxide dismutase</fullName>
    </submittedName>
</protein>
<dbReference type="InterPro" id="IPR024134">
    <property type="entry name" value="SOD_Cu/Zn_/chaperone"/>
</dbReference>
<dbReference type="Gene3D" id="2.60.40.200">
    <property type="entry name" value="Superoxide dismutase, copper/zinc binding domain"/>
    <property type="match status" value="1"/>
</dbReference>
<dbReference type="GO" id="GO:0006801">
    <property type="term" value="P:superoxide metabolic process"/>
    <property type="evidence" value="ECO:0007669"/>
    <property type="project" value="InterPro"/>
</dbReference>
<dbReference type="PANTHER" id="PTHR10003">
    <property type="entry name" value="SUPEROXIDE DISMUTASE CU-ZN -RELATED"/>
    <property type="match status" value="1"/>
</dbReference>
<evidence type="ECO:0000313" key="2">
    <source>
        <dbReference type="EMBL" id="CAB4174911.1"/>
    </source>
</evidence>
<name>A0A6J5SND8_9CAUD</name>
<evidence type="ECO:0000259" key="1">
    <source>
        <dbReference type="Pfam" id="PF00080"/>
    </source>
</evidence>
<dbReference type="PRINTS" id="PR00068">
    <property type="entry name" value="CUZNDISMTASE"/>
</dbReference>
<dbReference type="EMBL" id="LR796912">
    <property type="protein sequence ID" value="CAB4174911.1"/>
    <property type="molecule type" value="Genomic_DNA"/>
</dbReference>
<dbReference type="InterPro" id="IPR001424">
    <property type="entry name" value="SOD_Cu_Zn_dom"/>
</dbReference>
<dbReference type="GO" id="GO:0005507">
    <property type="term" value="F:copper ion binding"/>
    <property type="evidence" value="ECO:0007669"/>
    <property type="project" value="InterPro"/>
</dbReference>
<organism evidence="5">
    <name type="scientific">uncultured Caudovirales phage</name>
    <dbReference type="NCBI Taxonomy" id="2100421"/>
    <lineage>
        <taxon>Viruses</taxon>
        <taxon>Duplodnaviria</taxon>
        <taxon>Heunggongvirae</taxon>
        <taxon>Uroviricota</taxon>
        <taxon>Caudoviricetes</taxon>
        <taxon>Peduoviridae</taxon>
        <taxon>Maltschvirus</taxon>
        <taxon>Maltschvirus maltsch</taxon>
    </lineage>
</organism>
<dbReference type="InterPro" id="IPR036423">
    <property type="entry name" value="SOD-like_Cu/Zn_dom_sf"/>
</dbReference>
<dbReference type="EMBL" id="LR798422">
    <property type="protein sequence ID" value="CAB5230635.1"/>
    <property type="molecule type" value="Genomic_DNA"/>
</dbReference>
<evidence type="ECO:0000313" key="5">
    <source>
        <dbReference type="EMBL" id="CAB4215841.1"/>
    </source>
</evidence>
<gene>
    <name evidence="3" type="ORF">UFOVP1123_24</name>
    <name evidence="4" type="ORF">UFOVP1239_126</name>
    <name evidence="5" type="ORF">UFOVP1484_28</name>
    <name evidence="6" type="ORF">UFOVP1577_34</name>
    <name evidence="2" type="ORF">UFOVP961_96</name>
</gene>
<reference evidence="5" key="1">
    <citation type="submission" date="2020-05" db="EMBL/GenBank/DDBJ databases">
        <authorList>
            <person name="Chiriac C."/>
            <person name="Salcher M."/>
            <person name="Ghai R."/>
            <person name="Kavagutti S V."/>
        </authorList>
    </citation>
    <scope>NUCLEOTIDE SEQUENCE</scope>
</reference>
<dbReference type="CDD" id="cd00305">
    <property type="entry name" value="Cu-Zn_Superoxide_Dismutase"/>
    <property type="match status" value="1"/>
</dbReference>
<dbReference type="EMBL" id="LR797435">
    <property type="protein sequence ID" value="CAB4215841.1"/>
    <property type="molecule type" value="Genomic_DNA"/>
</dbReference>
<evidence type="ECO:0000313" key="6">
    <source>
        <dbReference type="EMBL" id="CAB5230635.1"/>
    </source>
</evidence>